<dbReference type="PANTHER" id="PTHR21445">
    <property type="entry name" value="ENDONUCLEASE IV ENDODEOXYRIBONUCLEASE IV"/>
    <property type="match status" value="1"/>
</dbReference>
<dbReference type="GO" id="GO:0003906">
    <property type="term" value="F:DNA-(apurinic or apyrimidinic site) endonuclease activity"/>
    <property type="evidence" value="ECO:0000318"/>
    <property type="project" value="GO_Central"/>
</dbReference>
<dbReference type="EMBL" id="DS469770">
    <property type="protein sequence ID" value="EDO33510.1"/>
    <property type="molecule type" value="Genomic_DNA"/>
</dbReference>
<evidence type="ECO:0000256" key="5">
    <source>
        <dbReference type="ARBA" id="ARBA00022801"/>
    </source>
</evidence>
<dbReference type="Proteomes" id="UP000001593">
    <property type="component" value="Unassembled WGS sequence"/>
</dbReference>
<dbReference type="Pfam" id="PF01261">
    <property type="entry name" value="AP_endonuc_2"/>
    <property type="match status" value="1"/>
</dbReference>
<dbReference type="CDD" id="cd00019">
    <property type="entry name" value="AP2Ec"/>
    <property type="match status" value="1"/>
</dbReference>
<dbReference type="InterPro" id="IPR018246">
    <property type="entry name" value="AP_endonuc_F2_Zn_BS"/>
</dbReference>
<dbReference type="GO" id="GO:0003677">
    <property type="term" value="F:DNA binding"/>
    <property type="evidence" value="ECO:0007669"/>
    <property type="project" value="InterPro"/>
</dbReference>
<dbReference type="eggNOG" id="KOG3997">
    <property type="taxonomic scope" value="Eukaryota"/>
</dbReference>
<dbReference type="FunFam" id="3.20.20.150:FF:000001">
    <property type="entry name" value="Probable endonuclease 4"/>
    <property type="match status" value="1"/>
</dbReference>
<comment type="similarity">
    <text evidence="2">Belongs to the AP endonuclease 2 family.</text>
</comment>
<dbReference type="SUPFAM" id="SSF51658">
    <property type="entry name" value="Xylose isomerase-like"/>
    <property type="match status" value="1"/>
</dbReference>
<dbReference type="KEGG" id="nve:5504723"/>
<keyword evidence="7" id="KW-0234">DNA repair</keyword>
<evidence type="ECO:0000256" key="1">
    <source>
        <dbReference type="ARBA" id="ARBA00001947"/>
    </source>
</evidence>
<dbReference type="HOGENOM" id="CLU_025885_0_4_1"/>
<dbReference type="GO" id="GO:0008081">
    <property type="term" value="F:phosphoric diester hydrolase activity"/>
    <property type="evidence" value="ECO:0000318"/>
    <property type="project" value="GO_Central"/>
</dbReference>
<dbReference type="PROSITE" id="PS51432">
    <property type="entry name" value="AP_NUCLEASE_F2_4"/>
    <property type="match status" value="1"/>
</dbReference>
<feature type="domain" description="Xylose isomerase-like TIM barrel" evidence="8">
    <location>
        <begin position="18"/>
        <end position="278"/>
    </location>
</feature>
<dbReference type="GO" id="GO:0008270">
    <property type="term" value="F:zinc ion binding"/>
    <property type="evidence" value="ECO:0007669"/>
    <property type="project" value="InterPro"/>
</dbReference>
<protein>
    <recommendedName>
        <fullName evidence="8">Xylose isomerase-like TIM barrel domain-containing protein</fullName>
    </recommendedName>
</protein>
<accession>A7SS16</accession>
<name>A7SS16_NEMVE</name>
<dbReference type="GO" id="GO:0005739">
    <property type="term" value="C:mitochondrion"/>
    <property type="evidence" value="ECO:0000318"/>
    <property type="project" value="GO_Central"/>
</dbReference>
<keyword evidence="3" id="KW-0479">Metal-binding</keyword>
<dbReference type="InterPro" id="IPR013022">
    <property type="entry name" value="Xyl_isomerase-like_TIM-brl"/>
</dbReference>
<dbReference type="GO" id="GO:0006284">
    <property type="term" value="P:base-excision repair"/>
    <property type="evidence" value="ECO:0000318"/>
    <property type="project" value="GO_Central"/>
</dbReference>
<feature type="non-terminal residue" evidence="9">
    <location>
        <position position="281"/>
    </location>
</feature>
<comment type="cofactor">
    <cofactor evidence="1">
        <name>Zn(2+)</name>
        <dbReference type="ChEBI" id="CHEBI:29105"/>
    </cofactor>
</comment>
<dbReference type="PROSITE" id="PS00729">
    <property type="entry name" value="AP_NUCLEASE_F2_1"/>
    <property type="match status" value="1"/>
</dbReference>
<dbReference type="NCBIfam" id="NF002199">
    <property type="entry name" value="PRK01060.1-4"/>
    <property type="match status" value="1"/>
</dbReference>
<dbReference type="InterPro" id="IPR001719">
    <property type="entry name" value="AP_endonuc_2"/>
</dbReference>
<dbReference type="AlphaFoldDB" id="A7SS16"/>
<keyword evidence="4" id="KW-0227">DNA damage</keyword>
<dbReference type="SMART" id="SM00518">
    <property type="entry name" value="AP2Ec"/>
    <property type="match status" value="1"/>
</dbReference>
<gene>
    <name evidence="9" type="ORF">NEMVEDRAFT_v1g129329</name>
</gene>
<evidence type="ECO:0000256" key="7">
    <source>
        <dbReference type="ARBA" id="ARBA00023204"/>
    </source>
</evidence>
<dbReference type="GO" id="GO:0005634">
    <property type="term" value="C:nucleus"/>
    <property type="evidence" value="ECO:0000318"/>
    <property type="project" value="GO_Central"/>
</dbReference>
<dbReference type="OMA" id="HPGSHLR"/>
<dbReference type="HAMAP" id="MF_00152">
    <property type="entry name" value="Nfo"/>
    <property type="match status" value="1"/>
</dbReference>
<sequence>KFIGAHVSIAGGLYKAVHNAVQIGAKAFAMFLRSQRQWNSKPLDDKTAELFIEACKSEGFAPSTILPHGIYLMNLGSPDDETLTKSRAVLVEELQRCEKLGLTLYNFHPGSTCGKITVQDCIERIGESINKAHAQTKKVVTVIENMSCQGHTIGGKFEELSDIIDLVRDKSRVGVCIDTCHAFAAGHDISTDKGYEEVMDNFDKIVGLKYLKAIHLNDSKGKLGCHLDRHENIGQGSLGKATFHRIMVDPRLNGIPMILETPCEADNTYMREIKMLYSMTE</sequence>
<dbReference type="PhylomeDB" id="A7SS16"/>
<dbReference type="InParanoid" id="A7SS16"/>
<dbReference type="PANTHER" id="PTHR21445:SF0">
    <property type="entry name" value="APURINIC-APYRIMIDINIC ENDONUCLEASE"/>
    <property type="match status" value="1"/>
</dbReference>
<dbReference type="InterPro" id="IPR036237">
    <property type="entry name" value="Xyl_isomerase-like_sf"/>
</dbReference>
<keyword evidence="5" id="KW-0378">Hydrolase</keyword>
<keyword evidence="6" id="KW-0862">Zinc</keyword>
<evidence type="ECO:0000256" key="4">
    <source>
        <dbReference type="ARBA" id="ARBA00022763"/>
    </source>
</evidence>
<dbReference type="STRING" id="45351.A7SS16"/>
<proteinExistence type="inferred from homology"/>
<evidence type="ECO:0000256" key="6">
    <source>
        <dbReference type="ARBA" id="ARBA00022833"/>
    </source>
</evidence>
<dbReference type="NCBIfam" id="TIGR00587">
    <property type="entry name" value="nfo"/>
    <property type="match status" value="1"/>
</dbReference>
<evidence type="ECO:0000256" key="3">
    <source>
        <dbReference type="ARBA" id="ARBA00022723"/>
    </source>
</evidence>
<reference evidence="9 10" key="1">
    <citation type="journal article" date="2007" name="Science">
        <title>Sea anemone genome reveals ancestral eumetazoan gene repertoire and genomic organization.</title>
        <authorList>
            <person name="Putnam N.H."/>
            <person name="Srivastava M."/>
            <person name="Hellsten U."/>
            <person name="Dirks B."/>
            <person name="Chapman J."/>
            <person name="Salamov A."/>
            <person name="Terry A."/>
            <person name="Shapiro H."/>
            <person name="Lindquist E."/>
            <person name="Kapitonov V.V."/>
            <person name="Jurka J."/>
            <person name="Genikhovich G."/>
            <person name="Grigoriev I.V."/>
            <person name="Lucas S.M."/>
            <person name="Steele R.E."/>
            <person name="Finnerty J.R."/>
            <person name="Technau U."/>
            <person name="Martindale M.Q."/>
            <person name="Rokhsar D.S."/>
        </authorList>
    </citation>
    <scope>NUCLEOTIDE SEQUENCE [LARGE SCALE GENOMIC DNA]</scope>
    <source>
        <strain evidence="10">CH2 X CH6</strain>
    </source>
</reference>
<dbReference type="PROSITE" id="PS00730">
    <property type="entry name" value="AP_NUCLEASE_F2_2"/>
    <property type="match status" value="1"/>
</dbReference>
<evidence type="ECO:0000259" key="8">
    <source>
        <dbReference type="Pfam" id="PF01261"/>
    </source>
</evidence>
<dbReference type="PROSITE" id="PS00731">
    <property type="entry name" value="AP_NUCLEASE_F2_3"/>
    <property type="match status" value="1"/>
</dbReference>
<evidence type="ECO:0000313" key="10">
    <source>
        <dbReference type="Proteomes" id="UP000001593"/>
    </source>
</evidence>
<evidence type="ECO:0000313" key="9">
    <source>
        <dbReference type="EMBL" id="EDO33510.1"/>
    </source>
</evidence>
<dbReference type="Gene3D" id="3.20.20.150">
    <property type="entry name" value="Divalent-metal-dependent TIM barrel enzymes"/>
    <property type="match status" value="1"/>
</dbReference>
<keyword evidence="10" id="KW-1185">Reference proteome</keyword>
<organism evidence="9 10">
    <name type="scientific">Nematostella vectensis</name>
    <name type="common">Starlet sea anemone</name>
    <dbReference type="NCBI Taxonomy" id="45351"/>
    <lineage>
        <taxon>Eukaryota</taxon>
        <taxon>Metazoa</taxon>
        <taxon>Cnidaria</taxon>
        <taxon>Anthozoa</taxon>
        <taxon>Hexacorallia</taxon>
        <taxon>Actiniaria</taxon>
        <taxon>Edwardsiidae</taxon>
        <taxon>Nematostella</taxon>
    </lineage>
</organism>
<evidence type="ECO:0000256" key="2">
    <source>
        <dbReference type="ARBA" id="ARBA00005340"/>
    </source>
</evidence>